<gene>
    <name evidence="2" type="ORF">C2E21_8728</name>
</gene>
<dbReference type="Proteomes" id="UP000239899">
    <property type="component" value="Unassembled WGS sequence"/>
</dbReference>
<organism evidence="2 3">
    <name type="scientific">Chlorella sorokiniana</name>
    <name type="common">Freshwater green alga</name>
    <dbReference type="NCBI Taxonomy" id="3076"/>
    <lineage>
        <taxon>Eukaryota</taxon>
        <taxon>Viridiplantae</taxon>
        <taxon>Chlorophyta</taxon>
        <taxon>core chlorophytes</taxon>
        <taxon>Trebouxiophyceae</taxon>
        <taxon>Chlorellales</taxon>
        <taxon>Chlorellaceae</taxon>
        <taxon>Chlorella clade</taxon>
        <taxon>Chlorella</taxon>
    </lineage>
</organism>
<dbReference type="EMBL" id="LHPG02000022">
    <property type="protein sequence ID" value="PRW20598.1"/>
    <property type="molecule type" value="Genomic_DNA"/>
</dbReference>
<dbReference type="Gene3D" id="3.80.10.10">
    <property type="entry name" value="Ribonuclease Inhibitor"/>
    <property type="match status" value="1"/>
</dbReference>
<proteinExistence type="predicted"/>
<sequence length="156" mass="16272">MQLCNCVGPLTDRLGAACAARRGIARRLQELHISWGASQLSDEGLAALLHPDVARLHSLVLKGCSQLTDAAWQLIAQHSSSLRCLDVECCGTAAAETKAAGRQHPPMTAAAAAEALSSCHALLALTVRSCTAAWTAAEVEQLRAGCTALQSLCLEA</sequence>
<reference evidence="2 3" key="1">
    <citation type="journal article" date="2018" name="Plant J.">
        <title>Genome sequences of Chlorella sorokiniana UTEX 1602 and Micractinium conductrix SAG 241.80: implications to maltose excretion by a green alga.</title>
        <authorList>
            <person name="Arriola M.B."/>
            <person name="Velmurugan N."/>
            <person name="Zhang Y."/>
            <person name="Plunkett M.H."/>
            <person name="Hondzo H."/>
            <person name="Barney B.M."/>
        </authorList>
    </citation>
    <scope>NUCLEOTIDE SEQUENCE [LARGE SCALE GENOMIC DNA]</scope>
    <source>
        <strain evidence="3">UTEX 1602</strain>
    </source>
</reference>
<comment type="caution">
    <text evidence="2">The sequence shown here is derived from an EMBL/GenBank/DDBJ whole genome shotgun (WGS) entry which is preliminary data.</text>
</comment>
<evidence type="ECO:0000256" key="1">
    <source>
        <dbReference type="ARBA" id="ARBA00004430"/>
    </source>
</evidence>
<name>A0A2P6TD75_CHLSO</name>
<dbReference type="InterPro" id="IPR032675">
    <property type="entry name" value="LRR_dom_sf"/>
</dbReference>
<accession>A0A2P6TD75</accession>
<dbReference type="GO" id="GO:0005930">
    <property type="term" value="C:axoneme"/>
    <property type="evidence" value="ECO:0007669"/>
    <property type="project" value="UniProtKB-SubCell"/>
</dbReference>
<evidence type="ECO:0000313" key="2">
    <source>
        <dbReference type="EMBL" id="PRW20598.1"/>
    </source>
</evidence>
<protein>
    <submittedName>
        <fullName evidence="2">F-box LRR-repeat 2</fullName>
    </submittedName>
</protein>
<dbReference type="SUPFAM" id="SSF52047">
    <property type="entry name" value="RNI-like"/>
    <property type="match status" value="1"/>
</dbReference>
<comment type="subcellular location">
    <subcellularLocation>
        <location evidence="1">Cytoplasm</location>
        <location evidence="1">Cytoskeleton</location>
        <location evidence="1">Cilium axoneme</location>
    </subcellularLocation>
</comment>
<keyword evidence="3" id="KW-1185">Reference proteome</keyword>
<evidence type="ECO:0000313" key="3">
    <source>
        <dbReference type="Proteomes" id="UP000239899"/>
    </source>
</evidence>
<dbReference type="AlphaFoldDB" id="A0A2P6TD75"/>